<keyword evidence="2" id="KW-1185">Reference proteome</keyword>
<dbReference type="AlphaFoldDB" id="A0A067M835"/>
<dbReference type="InterPro" id="IPR027796">
    <property type="entry name" value="OTT_1508_deam-like"/>
</dbReference>
<dbReference type="HOGENOM" id="CLU_581372_0_0_1"/>
<protein>
    <submittedName>
        <fullName evidence="1">Uncharacterized protein</fullName>
    </submittedName>
</protein>
<sequence length="470" mass="53187">MFNLYPIISRLIPATFADIKTPPLAKPEKPSFSPPSGAHIGEILDALAAVCVGVPGQVVALIHGQSRDATAFVVAQNKGEAENEGVRTFLTSMWSVAYDVSTSQGATEQVGPRSRMVSLIYHRTATKICFSIDRHWEKFKDLRGAYSSSSLDEALRKVECIRLYLGQETFEDDICQEIYVISRALESLCEFAWKSEEKWIHETIDEARNETAYRYLEKTFIYSRHIRNIWKFSSSVLPSTFTKPLTIHFARVPGMPEECFPSGAEAWTQLVSKVLADQSAEPQDGCIERVVAHAQKTTRASPRWRGQVHCECVLLAYVHMSPRPPPFGASPEGERNFLTVRMTNNRIGCSKLPCFCCTQYWWMYHNGSVARGRKGLAFTSSTHIWHGMHYCDSWAAPDLGNDASNAGAASKLIKAFGNAFLRLLQARRMAVRVGRRDAKTSQKQWDETLAWLKKRYPEQLERWKGTFRFI</sequence>
<evidence type="ECO:0000313" key="1">
    <source>
        <dbReference type="EMBL" id="KDQ08037.1"/>
    </source>
</evidence>
<accession>A0A067M835</accession>
<dbReference type="Proteomes" id="UP000027195">
    <property type="component" value="Unassembled WGS sequence"/>
</dbReference>
<reference evidence="2" key="1">
    <citation type="journal article" date="2014" name="Proc. Natl. Acad. Sci. U.S.A.">
        <title>Extensive sampling of basidiomycete genomes demonstrates inadequacy of the white-rot/brown-rot paradigm for wood decay fungi.</title>
        <authorList>
            <person name="Riley R."/>
            <person name="Salamov A.A."/>
            <person name="Brown D.W."/>
            <person name="Nagy L.G."/>
            <person name="Floudas D."/>
            <person name="Held B.W."/>
            <person name="Levasseur A."/>
            <person name="Lombard V."/>
            <person name="Morin E."/>
            <person name="Otillar R."/>
            <person name="Lindquist E.A."/>
            <person name="Sun H."/>
            <person name="LaButti K.M."/>
            <person name="Schmutz J."/>
            <person name="Jabbour D."/>
            <person name="Luo H."/>
            <person name="Baker S.E."/>
            <person name="Pisabarro A.G."/>
            <person name="Walton J.D."/>
            <person name="Blanchette R.A."/>
            <person name="Henrissat B."/>
            <person name="Martin F."/>
            <person name="Cullen D."/>
            <person name="Hibbett D.S."/>
            <person name="Grigoriev I.V."/>
        </authorList>
    </citation>
    <scope>NUCLEOTIDE SEQUENCE [LARGE SCALE GENOMIC DNA]</scope>
    <source>
        <strain evidence="2">FD-172 SS1</strain>
    </source>
</reference>
<gene>
    <name evidence="1" type="ORF">BOTBODRAFT_38253</name>
</gene>
<dbReference type="InParanoid" id="A0A067M835"/>
<name>A0A067M835_BOTB1</name>
<proteinExistence type="predicted"/>
<organism evidence="1 2">
    <name type="scientific">Botryobasidium botryosum (strain FD-172 SS1)</name>
    <dbReference type="NCBI Taxonomy" id="930990"/>
    <lineage>
        <taxon>Eukaryota</taxon>
        <taxon>Fungi</taxon>
        <taxon>Dikarya</taxon>
        <taxon>Basidiomycota</taxon>
        <taxon>Agaricomycotina</taxon>
        <taxon>Agaricomycetes</taxon>
        <taxon>Cantharellales</taxon>
        <taxon>Botryobasidiaceae</taxon>
        <taxon>Botryobasidium</taxon>
    </lineage>
</organism>
<evidence type="ECO:0000313" key="2">
    <source>
        <dbReference type="Proteomes" id="UP000027195"/>
    </source>
</evidence>
<dbReference type="Pfam" id="PF14441">
    <property type="entry name" value="OTT_1508_deam"/>
    <property type="match status" value="1"/>
</dbReference>
<dbReference type="EMBL" id="KL198096">
    <property type="protein sequence ID" value="KDQ08037.1"/>
    <property type="molecule type" value="Genomic_DNA"/>
</dbReference>